<dbReference type="RefSeq" id="WP_046827279.1">
    <property type="nucleotide sequence ID" value="NZ_LBIA02000001.1"/>
</dbReference>
<keyword evidence="6 8" id="KW-1133">Transmembrane helix</keyword>
<feature type="transmembrane region" description="Helical" evidence="8">
    <location>
        <begin position="223"/>
        <end position="247"/>
    </location>
</feature>
<keyword evidence="5 8" id="KW-0812">Transmembrane</keyword>
<dbReference type="InterPro" id="IPR036259">
    <property type="entry name" value="MFS_trans_sf"/>
</dbReference>
<keyword evidence="11" id="KW-1185">Reference proteome</keyword>
<comment type="similarity">
    <text evidence="2 8">Belongs to the major facilitator superfamily. Bcr/CmlA family.</text>
</comment>
<feature type="transmembrane region" description="Helical" evidence="8">
    <location>
        <begin position="289"/>
        <end position="310"/>
    </location>
</feature>
<dbReference type="CDD" id="cd17320">
    <property type="entry name" value="MFS_MdfA_MDR_like"/>
    <property type="match status" value="1"/>
</dbReference>
<dbReference type="STRING" id="211460.YH63_06275"/>
<dbReference type="PROSITE" id="PS50850">
    <property type="entry name" value="MFS"/>
    <property type="match status" value="1"/>
</dbReference>
<feature type="transmembrane region" description="Helical" evidence="8">
    <location>
        <begin position="55"/>
        <end position="75"/>
    </location>
</feature>
<evidence type="ECO:0000256" key="4">
    <source>
        <dbReference type="ARBA" id="ARBA00022475"/>
    </source>
</evidence>
<dbReference type="NCBIfam" id="TIGR00710">
    <property type="entry name" value="efflux_Bcr_CflA"/>
    <property type="match status" value="1"/>
</dbReference>
<evidence type="ECO:0000256" key="6">
    <source>
        <dbReference type="ARBA" id="ARBA00022989"/>
    </source>
</evidence>
<dbReference type="SUPFAM" id="SSF103473">
    <property type="entry name" value="MFS general substrate transporter"/>
    <property type="match status" value="1"/>
</dbReference>
<gene>
    <name evidence="10" type="ORF">YH63_012730</name>
</gene>
<evidence type="ECO:0000313" key="10">
    <source>
        <dbReference type="EMBL" id="TKT72217.1"/>
    </source>
</evidence>
<feature type="transmembrane region" description="Helical" evidence="8">
    <location>
        <begin position="176"/>
        <end position="195"/>
    </location>
</feature>
<feature type="transmembrane region" description="Helical" evidence="8">
    <location>
        <begin position="21"/>
        <end position="43"/>
    </location>
</feature>
<proteinExistence type="inferred from homology"/>
<feature type="transmembrane region" description="Helical" evidence="8">
    <location>
        <begin position="145"/>
        <end position="164"/>
    </location>
</feature>
<dbReference type="InterPro" id="IPR050189">
    <property type="entry name" value="MFS_Efflux_Transporters"/>
</dbReference>
<keyword evidence="3 8" id="KW-0813">Transport</keyword>
<feature type="transmembrane region" description="Helical" evidence="8">
    <location>
        <begin position="112"/>
        <end position="133"/>
    </location>
</feature>
<feature type="transmembrane region" description="Helical" evidence="8">
    <location>
        <begin position="259"/>
        <end position="277"/>
    </location>
</feature>
<dbReference type="EMBL" id="LBIA02000001">
    <property type="protein sequence ID" value="TKT72217.1"/>
    <property type="molecule type" value="Genomic_DNA"/>
</dbReference>
<evidence type="ECO:0000256" key="7">
    <source>
        <dbReference type="ARBA" id="ARBA00023136"/>
    </source>
</evidence>
<evidence type="ECO:0000256" key="1">
    <source>
        <dbReference type="ARBA" id="ARBA00004651"/>
    </source>
</evidence>
<comment type="subcellular location">
    <subcellularLocation>
        <location evidence="8">Cell inner membrane</location>
        <topology evidence="8">Multi-pass membrane protein</topology>
    </subcellularLocation>
    <subcellularLocation>
        <location evidence="1">Cell membrane</location>
        <topology evidence="1">Multi-pass membrane protein</topology>
    </subcellularLocation>
</comment>
<sequence>MTEEKIEIAAAKVATPASWKILLLLVAMNGIAPISLYILVPALPILATTFLSDVSAVQLNVSLFMVGLAMSQLVTGPLSDRFGRRPVLLAGLGLMVAATIVCIFAQTLPQLIAGRFLQAVGGATGMVMSRAVIRDLYPRERVGGMISLVIGVMMIAQLISPLIGGLLETSFGWRSIFYAMAGASIFVTVIIAFGLPETRRLAADGDSAGFIKDARALLSSRAYIGYALCQVLASSIIFTFAGGGPYLVVSQMGRTTAEYGAWFAVTGFAFLIGNLSSARASQRYALDQLIWFGLAIQIGGALLNVLWAAMGFDQTPVWLFGTQMLVMFANAFVMSHSAAGAISVRPLAAGTASGLMGFVQMGFGSLCSQFGAYLGGNFRSTLPLTICIVALSLACAATMIFLIPRQRKVLTADVKRKADEEDSGLL</sequence>
<dbReference type="InterPro" id="IPR004812">
    <property type="entry name" value="Efflux_drug-R_Bcr/CmlA"/>
</dbReference>
<dbReference type="PANTHER" id="PTHR43124">
    <property type="entry name" value="PURINE EFFLUX PUMP PBUE"/>
    <property type="match status" value="1"/>
</dbReference>
<dbReference type="InterPro" id="IPR005829">
    <property type="entry name" value="Sugar_transporter_CS"/>
</dbReference>
<evidence type="ECO:0000256" key="5">
    <source>
        <dbReference type="ARBA" id="ARBA00022692"/>
    </source>
</evidence>
<dbReference type="Pfam" id="PF07690">
    <property type="entry name" value="MFS_1"/>
    <property type="match status" value="1"/>
</dbReference>
<evidence type="ECO:0000259" key="9">
    <source>
        <dbReference type="PROSITE" id="PS50850"/>
    </source>
</evidence>
<dbReference type="PANTHER" id="PTHR43124:SF3">
    <property type="entry name" value="CHLORAMPHENICOL EFFLUX PUMP RV0191"/>
    <property type="match status" value="1"/>
</dbReference>
<reference evidence="10" key="1">
    <citation type="submission" date="2019-04" db="EMBL/GenBank/DDBJ databases">
        <title>Whole genome sequencing of cave bacteria.</title>
        <authorList>
            <person name="Gan H.M."/>
            <person name="Barton H."/>
            <person name="Savka M.A."/>
        </authorList>
    </citation>
    <scope>NUCLEOTIDE SEQUENCE [LARGE SCALE GENOMIC DNA]</scope>
    <source>
        <strain evidence="10">LC387</strain>
    </source>
</reference>
<name>A0A4U6BPA3_9BRAD</name>
<organism evidence="10 11">
    <name type="scientific">Afipia massiliensis</name>
    <dbReference type="NCBI Taxonomy" id="211460"/>
    <lineage>
        <taxon>Bacteria</taxon>
        <taxon>Pseudomonadati</taxon>
        <taxon>Pseudomonadota</taxon>
        <taxon>Alphaproteobacteria</taxon>
        <taxon>Hyphomicrobiales</taxon>
        <taxon>Nitrobacteraceae</taxon>
        <taxon>Afipia</taxon>
    </lineage>
</organism>
<feature type="transmembrane region" description="Helical" evidence="8">
    <location>
        <begin position="355"/>
        <end position="376"/>
    </location>
</feature>
<feature type="transmembrane region" description="Helical" evidence="8">
    <location>
        <begin position="87"/>
        <end position="106"/>
    </location>
</feature>
<evidence type="ECO:0000313" key="11">
    <source>
        <dbReference type="Proteomes" id="UP000034832"/>
    </source>
</evidence>
<keyword evidence="8" id="KW-0997">Cell inner membrane</keyword>
<dbReference type="Gene3D" id="1.20.1720.10">
    <property type="entry name" value="Multidrug resistance protein D"/>
    <property type="match status" value="1"/>
</dbReference>
<evidence type="ECO:0000256" key="2">
    <source>
        <dbReference type="ARBA" id="ARBA00006236"/>
    </source>
</evidence>
<dbReference type="PROSITE" id="PS00216">
    <property type="entry name" value="SUGAR_TRANSPORT_1"/>
    <property type="match status" value="1"/>
</dbReference>
<feature type="transmembrane region" description="Helical" evidence="8">
    <location>
        <begin position="382"/>
        <end position="403"/>
    </location>
</feature>
<dbReference type="GO" id="GO:0005886">
    <property type="term" value="C:plasma membrane"/>
    <property type="evidence" value="ECO:0007669"/>
    <property type="project" value="UniProtKB-SubCell"/>
</dbReference>
<feature type="transmembrane region" description="Helical" evidence="8">
    <location>
        <begin position="316"/>
        <end position="334"/>
    </location>
</feature>
<evidence type="ECO:0000256" key="8">
    <source>
        <dbReference type="RuleBase" id="RU365088"/>
    </source>
</evidence>
<protein>
    <recommendedName>
        <fullName evidence="8">Bcr/CflA family efflux transporter</fullName>
    </recommendedName>
</protein>
<dbReference type="InterPro" id="IPR011701">
    <property type="entry name" value="MFS"/>
</dbReference>
<feature type="domain" description="Major facilitator superfamily (MFS) profile" evidence="9">
    <location>
        <begin position="21"/>
        <end position="407"/>
    </location>
</feature>
<comment type="caution">
    <text evidence="10">The sequence shown here is derived from an EMBL/GenBank/DDBJ whole genome shotgun (WGS) entry which is preliminary data.</text>
</comment>
<evidence type="ECO:0000256" key="3">
    <source>
        <dbReference type="ARBA" id="ARBA00022448"/>
    </source>
</evidence>
<dbReference type="AlphaFoldDB" id="A0A4U6BPA3"/>
<dbReference type="InterPro" id="IPR020846">
    <property type="entry name" value="MFS_dom"/>
</dbReference>
<dbReference type="GO" id="GO:0042910">
    <property type="term" value="F:xenobiotic transmembrane transporter activity"/>
    <property type="evidence" value="ECO:0007669"/>
    <property type="project" value="InterPro"/>
</dbReference>
<keyword evidence="7 8" id="KW-0472">Membrane</keyword>
<keyword evidence="4" id="KW-1003">Cell membrane</keyword>
<accession>A0A4U6BPA3</accession>
<dbReference type="GO" id="GO:1990961">
    <property type="term" value="P:xenobiotic detoxification by transmembrane export across the plasma membrane"/>
    <property type="evidence" value="ECO:0007669"/>
    <property type="project" value="InterPro"/>
</dbReference>
<dbReference type="OrthoDB" id="9800416at2"/>
<dbReference type="Proteomes" id="UP000034832">
    <property type="component" value="Unassembled WGS sequence"/>
</dbReference>